<gene>
    <name evidence="2" type="ordered locus">Smar_0982</name>
</gene>
<dbReference type="HOGENOM" id="CLU_1821107_0_0_2"/>
<dbReference type="OrthoDB" id="375440at2157"/>
<protein>
    <recommendedName>
        <fullName evidence="4">Flagellar biosynthesis protein FlaG</fullName>
    </recommendedName>
</protein>
<evidence type="ECO:0000313" key="2">
    <source>
        <dbReference type="EMBL" id="ABN70081.1"/>
    </source>
</evidence>
<dbReference type="STRING" id="399550.Smar_0982"/>
<evidence type="ECO:0008006" key="4">
    <source>
        <dbReference type="Google" id="ProtNLM"/>
    </source>
</evidence>
<sequence length="131" mass="14103">MNAISPLIAAALLLIITVAGGVIIYNYVMNTLQAPQQFASITVLSAKMLVDNGQTILNIKATNIGTTSAKITGVRILPDNLSVNTDVTIEPGVTKSINLYINQTLDTTTNHYVIIEYDNGETEPVMINIIK</sequence>
<keyword evidence="1" id="KW-0472">Membrane</keyword>
<organism evidence="2 3">
    <name type="scientific">Staphylothermus marinus (strain ATCC 43588 / DSM 3639 / JCM 9404 / F1)</name>
    <dbReference type="NCBI Taxonomy" id="399550"/>
    <lineage>
        <taxon>Archaea</taxon>
        <taxon>Thermoproteota</taxon>
        <taxon>Thermoprotei</taxon>
        <taxon>Desulfurococcales</taxon>
        <taxon>Desulfurococcaceae</taxon>
        <taxon>Staphylothermus</taxon>
    </lineage>
</organism>
<dbReference type="AlphaFoldDB" id="A3DN71"/>
<evidence type="ECO:0000313" key="3">
    <source>
        <dbReference type="Proteomes" id="UP000000254"/>
    </source>
</evidence>
<reference evidence="3" key="1">
    <citation type="journal article" date="2009" name="BMC Genomics">
        <title>The complete genome sequence of Staphylothermus marinus reveals differences in sulfur metabolism among heterotrophic Crenarchaeota.</title>
        <authorList>
            <person name="Anderson I.J."/>
            <person name="Dharmarajan L."/>
            <person name="Rodriguez J."/>
            <person name="Hooper S."/>
            <person name="Porat I."/>
            <person name="Ulrich L.E."/>
            <person name="Elkins J.G."/>
            <person name="Mavromatis K."/>
            <person name="Sun H."/>
            <person name="Land M."/>
            <person name="Lapidus A."/>
            <person name="Lucas S."/>
            <person name="Barry K."/>
            <person name="Huber H."/>
            <person name="Zhulin I.B."/>
            <person name="Whitman W.B."/>
            <person name="Mukhopadhyay B."/>
            <person name="Woese C."/>
            <person name="Bristow J."/>
            <person name="Kyrpides N."/>
        </authorList>
    </citation>
    <scope>NUCLEOTIDE SEQUENCE [LARGE SCALE GENOMIC DNA]</scope>
    <source>
        <strain evidence="3">ATCC 43588 / DSM 3639 / JCM 9404 / F1</strain>
    </source>
</reference>
<dbReference type="EMBL" id="CP000575">
    <property type="protein sequence ID" value="ABN70081.1"/>
    <property type="molecule type" value="Genomic_DNA"/>
</dbReference>
<dbReference type="eggNOG" id="arCOG03872">
    <property type="taxonomic scope" value="Archaea"/>
</dbReference>
<name>A3DN71_STAMF</name>
<keyword evidence="1" id="KW-1133">Transmembrane helix</keyword>
<dbReference type="GeneID" id="4907900"/>
<proteinExistence type="predicted"/>
<dbReference type="KEGG" id="smr:Smar_0982"/>
<evidence type="ECO:0000256" key="1">
    <source>
        <dbReference type="SAM" id="Phobius"/>
    </source>
</evidence>
<feature type="transmembrane region" description="Helical" evidence="1">
    <location>
        <begin position="6"/>
        <end position="28"/>
    </location>
</feature>
<reference evidence="2 3" key="2">
    <citation type="journal article" date="2009" name="Stand. Genomic Sci.">
        <title>Complete genome sequence of Staphylothermus marinus Stetter and Fiala 1986 type strain F1.</title>
        <authorList>
            <person name="Anderson I.J."/>
            <person name="Sun H."/>
            <person name="Lapidus A."/>
            <person name="Copeland A."/>
            <person name="Glavina Del Rio T."/>
            <person name="Tice H."/>
            <person name="Dalin E."/>
            <person name="Lucas S."/>
            <person name="Barry K."/>
            <person name="Land M."/>
            <person name="Richardson P."/>
            <person name="Huber H."/>
            <person name="Kyrpides N.C."/>
        </authorList>
    </citation>
    <scope>NUCLEOTIDE SEQUENCE [LARGE SCALE GENOMIC DNA]</scope>
    <source>
        <strain evidence="3">ATCC 43588 / DSM 3639 / JCM 9404 / F1</strain>
    </source>
</reference>
<dbReference type="RefSeq" id="WP_011839272.1">
    <property type="nucleotide sequence ID" value="NC_009033.1"/>
</dbReference>
<accession>A3DN71</accession>
<dbReference type="Proteomes" id="UP000000254">
    <property type="component" value="Chromosome"/>
</dbReference>
<keyword evidence="3" id="KW-1185">Reference proteome</keyword>
<keyword evidence="1" id="KW-0812">Transmembrane</keyword>